<dbReference type="Proteomes" id="UP000009168">
    <property type="component" value="Unassembled WGS sequence"/>
</dbReference>
<dbReference type="InParanoid" id="I7MLT2"/>
<feature type="coiled-coil region" evidence="1">
    <location>
        <begin position="366"/>
        <end position="407"/>
    </location>
</feature>
<reference evidence="4" key="1">
    <citation type="journal article" date="2006" name="PLoS Biol.">
        <title>Macronuclear genome sequence of the ciliate Tetrahymena thermophila, a model eukaryote.</title>
        <authorList>
            <person name="Eisen J.A."/>
            <person name="Coyne R.S."/>
            <person name="Wu M."/>
            <person name="Wu D."/>
            <person name="Thiagarajan M."/>
            <person name="Wortman J.R."/>
            <person name="Badger J.H."/>
            <person name="Ren Q."/>
            <person name="Amedeo P."/>
            <person name="Jones K.M."/>
            <person name="Tallon L.J."/>
            <person name="Delcher A.L."/>
            <person name="Salzberg S.L."/>
            <person name="Silva J.C."/>
            <person name="Haas B.J."/>
            <person name="Majoros W.H."/>
            <person name="Farzad M."/>
            <person name="Carlton J.M."/>
            <person name="Smith R.K. Jr."/>
            <person name="Garg J."/>
            <person name="Pearlman R.E."/>
            <person name="Karrer K.M."/>
            <person name="Sun L."/>
            <person name="Manning G."/>
            <person name="Elde N.C."/>
            <person name="Turkewitz A.P."/>
            <person name="Asai D.J."/>
            <person name="Wilkes D.E."/>
            <person name="Wang Y."/>
            <person name="Cai H."/>
            <person name="Collins K."/>
            <person name="Stewart B.A."/>
            <person name="Lee S.R."/>
            <person name="Wilamowska K."/>
            <person name="Weinberg Z."/>
            <person name="Ruzzo W.L."/>
            <person name="Wloga D."/>
            <person name="Gaertig J."/>
            <person name="Frankel J."/>
            <person name="Tsao C.-C."/>
            <person name="Gorovsky M.A."/>
            <person name="Keeling P.J."/>
            <person name="Waller R.F."/>
            <person name="Patron N.J."/>
            <person name="Cherry J.M."/>
            <person name="Stover N.A."/>
            <person name="Krieger C.J."/>
            <person name="del Toro C."/>
            <person name="Ryder H.F."/>
            <person name="Williamson S.C."/>
            <person name="Barbeau R.A."/>
            <person name="Hamilton E.P."/>
            <person name="Orias E."/>
        </authorList>
    </citation>
    <scope>NUCLEOTIDE SEQUENCE [LARGE SCALE GENOMIC DNA]</scope>
    <source>
        <strain evidence="4">SB210</strain>
    </source>
</reference>
<keyword evidence="4" id="KW-1185">Reference proteome</keyword>
<protein>
    <submittedName>
        <fullName evidence="3">Uncharacterized protein</fullName>
    </submittedName>
</protein>
<dbReference type="AlphaFoldDB" id="I7MLT2"/>
<evidence type="ECO:0000313" key="3">
    <source>
        <dbReference type="EMBL" id="EAS03018.2"/>
    </source>
</evidence>
<evidence type="ECO:0000256" key="1">
    <source>
        <dbReference type="SAM" id="Coils"/>
    </source>
</evidence>
<keyword evidence="1" id="KW-0175">Coiled coil</keyword>
<accession>I7MLT2</accession>
<dbReference type="EMBL" id="GG662512">
    <property type="protein sequence ID" value="EAS03018.2"/>
    <property type="molecule type" value="Genomic_DNA"/>
</dbReference>
<evidence type="ECO:0000256" key="2">
    <source>
        <dbReference type="SAM" id="MobiDB-lite"/>
    </source>
</evidence>
<dbReference type="KEGG" id="tet:TTHERM_00494800"/>
<name>I7MLT2_TETTS</name>
<feature type="compositionally biased region" description="Polar residues" evidence="2">
    <location>
        <begin position="131"/>
        <end position="143"/>
    </location>
</feature>
<proteinExistence type="predicted"/>
<evidence type="ECO:0000313" key="4">
    <source>
        <dbReference type="Proteomes" id="UP000009168"/>
    </source>
</evidence>
<dbReference type="RefSeq" id="XP_001023263.2">
    <property type="nucleotide sequence ID" value="XM_001023263.3"/>
</dbReference>
<dbReference type="GeneID" id="7840633"/>
<organism evidence="3 4">
    <name type="scientific">Tetrahymena thermophila (strain SB210)</name>
    <dbReference type="NCBI Taxonomy" id="312017"/>
    <lineage>
        <taxon>Eukaryota</taxon>
        <taxon>Sar</taxon>
        <taxon>Alveolata</taxon>
        <taxon>Ciliophora</taxon>
        <taxon>Intramacronucleata</taxon>
        <taxon>Oligohymenophorea</taxon>
        <taxon>Hymenostomatida</taxon>
        <taxon>Tetrahymenina</taxon>
        <taxon>Tetrahymenidae</taxon>
        <taxon>Tetrahymena</taxon>
    </lineage>
</organism>
<feature type="region of interest" description="Disordered" evidence="2">
    <location>
        <begin position="131"/>
        <end position="150"/>
    </location>
</feature>
<gene>
    <name evidence="3" type="ORF">TTHERM_00494800</name>
</gene>
<sequence>MKTFDSKEDSFSNITFNSSQINVKNKRSQSNLSKLQNISHNKIDQQNQNIDLELNHVNNLDIWKINTQKKLRENNYIERKKLVYPSTLIEKTDPLIKIDIINNIMQNDGNRSQIFNTSAINFKVEDKSTTSQSKIQSMQSLGGSSPNVSRRSSLLNRSNQMLFSQAQSIQNYQFFKNDKNKVVIGQIVLNKFQKIYNQEKQLDQNRLIQEQPRIDNTLKNFKNLQMTITSSALNINDIKKKVISVEKEPKKIFDFSEEMKRIETEKLDYVNCERKILQKMYQLQYNTKVIKKSKKQVRDYIYDLQHKLSIFNVKIILSKYERLERNLVVGYFQERKKGDASKFNLHQIKDKLKFDDVFIGYVEKLKDMKQKEVDEYNDTIQQLQNILLVLQQQYEYLKNKSQEIKENYVKCKTQLRDMFIDLCTVHLKTFLTTQNLSYIVRGFITIDEPVPTQKFPKCLDDISIDYIIETGKILFEIQQIEEKKPSIFTKYNQESENVNQVLRELAEQICSIPLLNEKIVSMQQIPLFQGESESNLNGKISFQIPDIDEEISNEGLGGNLSEISSNKQSITYNHYYQIRKPTLLQKTFMSQSNNMLGTDKLFFQEEILDKKQDFFAIDKKIKEFKSQLTVLKRQEINRLIELINTKQIKEEVFQDIIKILFGQNDNDRVLKEFLAKKQRNEYIQQEKQMQNPFYQMQQKQLRNKQKSQERIQDIQPQLSKIQNQNTANKFDSNYFHRSQSIPNLKESVTITNSYKQKMENTLIHHNKVKFNISTYNFLDQINR</sequence>